<dbReference type="InterPro" id="IPR018490">
    <property type="entry name" value="cNMP-bd_dom_sf"/>
</dbReference>
<gene>
    <name evidence="8" type="ORF">AMECASPLE_030907</name>
</gene>
<evidence type="ECO:0000313" key="9">
    <source>
        <dbReference type="Proteomes" id="UP001469553"/>
    </source>
</evidence>
<protein>
    <recommendedName>
        <fullName evidence="7">POPDC1-3 domain-containing protein</fullName>
    </recommendedName>
</protein>
<evidence type="ECO:0000259" key="7">
    <source>
        <dbReference type="Pfam" id="PF04831"/>
    </source>
</evidence>
<feature type="transmembrane region" description="Helical" evidence="6">
    <location>
        <begin position="90"/>
        <end position="110"/>
    </location>
</feature>
<keyword evidence="9" id="KW-1185">Reference proteome</keyword>
<sequence length="305" mass="35213">MRYCFLLFYEAGDFEVMNLTVKLASPALPLCEEWKEGLDGSLFHLANILLFLGFMGGSGFYGLLYLFTFMTLGFFCSILWAWSDPCTTDAFLWNFALFGVCLAQVLYIAYKLRSLTFDKDFEDLYNCMFKRLGVSLTHFGKIVASSDGAVHTLEKGQCFAVEEKTQIDKLSVLLSGRIRVTVKGEFLHYIHPFQFLDSPEWDSLRPSEEGIFQVTLHADNQCRYIAWRRKKLYLLFAKHRYIARIFALIVRNDIAEKLYSLSDKAFDRAGHHFDLRLPSYCHMPEPELERAHDLLEVPIPGERTA</sequence>
<dbReference type="PANTHER" id="PTHR12101:SF18">
    <property type="entry name" value="POPEYE DOMAIN-CONTAINING PROTEIN 3"/>
    <property type="match status" value="1"/>
</dbReference>
<evidence type="ECO:0000256" key="5">
    <source>
        <dbReference type="ARBA" id="ARBA00023136"/>
    </source>
</evidence>
<dbReference type="Proteomes" id="UP001469553">
    <property type="component" value="Unassembled WGS sequence"/>
</dbReference>
<comment type="similarity">
    <text evidence="2">Belongs to the popeye family.</text>
</comment>
<dbReference type="PANTHER" id="PTHR12101">
    <property type="entry name" value="POPEYE DOMAIN CONTAINING PROTEIN"/>
    <property type="match status" value="1"/>
</dbReference>
<evidence type="ECO:0000256" key="1">
    <source>
        <dbReference type="ARBA" id="ARBA00004141"/>
    </source>
</evidence>
<evidence type="ECO:0000313" key="8">
    <source>
        <dbReference type="EMBL" id="MEQ2281490.1"/>
    </source>
</evidence>
<keyword evidence="5 6" id="KW-0472">Membrane</keyword>
<comment type="caution">
    <text evidence="8">The sequence shown here is derived from an EMBL/GenBank/DDBJ whole genome shotgun (WGS) entry which is preliminary data.</text>
</comment>
<dbReference type="InterPro" id="IPR006916">
    <property type="entry name" value="POPDC1-3"/>
</dbReference>
<dbReference type="Pfam" id="PF04831">
    <property type="entry name" value="POPDC1-3"/>
    <property type="match status" value="1"/>
</dbReference>
<evidence type="ECO:0000256" key="2">
    <source>
        <dbReference type="ARBA" id="ARBA00007146"/>
    </source>
</evidence>
<dbReference type="SUPFAM" id="SSF51206">
    <property type="entry name" value="cAMP-binding domain-like"/>
    <property type="match status" value="1"/>
</dbReference>
<feature type="domain" description="POPDC1-3" evidence="7">
    <location>
        <begin position="39"/>
        <end position="264"/>
    </location>
</feature>
<evidence type="ECO:0000256" key="3">
    <source>
        <dbReference type="ARBA" id="ARBA00022692"/>
    </source>
</evidence>
<proteinExistence type="inferred from homology"/>
<keyword evidence="4 6" id="KW-1133">Transmembrane helix</keyword>
<accession>A0ABV0XJ55</accession>
<dbReference type="InterPro" id="IPR055272">
    <property type="entry name" value="POPDC1-3_dom"/>
</dbReference>
<feature type="transmembrane region" description="Helical" evidence="6">
    <location>
        <begin position="63"/>
        <end position="83"/>
    </location>
</feature>
<evidence type="ECO:0000256" key="6">
    <source>
        <dbReference type="SAM" id="Phobius"/>
    </source>
</evidence>
<evidence type="ECO:0000256" key="4">
    <source>
        <dbReference type="ARBA" id="ARBA00022989"/>
    </source>
</evidence>
<reference evidence="8 9" key="1">
    <citation type="submission" date="2021-06" db="EMBL/GenBank/DDBJ databases">
        <authorList>
            <person name="Palmer J.M."/>
        </authorList>
    </citation>
    <scope>NUCLEOTIDE SEQUENCE [LARGE SCALE GENOMIC DNA]</scope>
    <source>
        <strain evidence="8 9">AS_MEX2019</strain>
        <tissue evidence="8">Muscle</tissue>
    </source>
</reference>
<organism evidence="8 9">
    <name type="scientific">Ameca splendens</name>
    <dbReference type="NCBI Taxonomy" id="208324"/>
    <lineage>
        <taxon>Eukaryota</taxon>
        <taxon>Metazoa</taxon>
        <taxon>Chordata</taxon>
        <taxon>Craniata</taxon>
        <taxon>Vertebrata</taxon>
        <taxon>Euteleostomi</taxon>
        <taxon>Actinopterygii</taxon>
        <taxon>Neopterygii</taxon>
        <taxon>Teleostei</taxon>
        <taxon>Neoteleostei</taxon>
        <taxon>Acanthomorphata</taxon>
        <taxon>Ovalentaria</taxon>
        <taxon>Atherinomorphae</taxon>
        <taxon>Cyprinodontiformes</taxon>
        <taxon>Goodeidae</taxon>
        <taxon>Ameca</taxon>
    </lineage>
</organism>
<keyword evidence="3 6" id="KW-0812">Transmembrane</keyword>
<comment type="subcellular location">
    <subcellularLocation>
        <location evidence="1">Membrane</location>
        <topology evidence="1">Multi-pass membrane protein</topology>
    </subcellularLocation>
</comment>
<name>A0ABV0XJ55_9TELE</name>
<dbReference type="EMBL" id="JAHRIP010003759">
    <property type="protein sequence ID" value="MEQ2281490.1"/>
    <property type="molecule type" value="Genomic_DNA"/>
</dbReference>